<evidence type="ECO:0000259" key="2">
    <source>
        <dbReference type="Pfam" id="PF16036"/>
    </source>
</evidence>
<proteinExistence type="predicted"/>
<evidence type="ECO:0000313" key="3">
    <source>
        <dbReference type="EMBL" id="BBF23148.1"/>
    </source>
</evidence>
<sequence length="209" mass="21689">MRNTIAGLLLALGLGAGTVLAADAPNSPAAPAAAAVPADIKVGDVTFTGSIPLAGKTLLLQGAGLRQIVFFKVYGAALYVEKHAASTADVFAADAPRAVRLGLLRHVKGADFIEALESGLDANLTPEGKKAITNELNQLKDLMRAIGDVKEGDMVDFEYAPATGTTLRLNGKPVGPSIAGKALYDAVLAIWIGDRPIDDRLKNAMMGTR</sequence>
<dbReference type="SUPFAM" id="SSF54626">
    <property type="entry name" value="Chalcone isomerase"/>
    <property type="match status" value="1"/>
</dbReference>
<dbReference type="OrthoDB" id="9795336at2"/>
<dbReference type="AlphaFoldDB" id="A0A2Z6IDE3"/>
<feature type="domain" description="Chalcone isomerase" evidence="2">
    <location>
        <begin position="41"/>
        <end position="207"/>
    </location>
</feature>
<dbReference type="GO" id="GO:0016872">
    <property type="term" value="F:intramolecular lyase activity"/>
    <property type="evidence" value="ECO:0007669"/>
    <property type="project" value="InterPro"/>
</dbReference>
<evidence type="ECO:0000313" key="4">
    <source>
        <dbReference type="Proteomes" id="UP000271003"/>
    </source>
</evidence>
<gene>
    <name evidence="3" type="ORF">SUTMEG_10390</name>
</gene>
<dbReference type="Pfam" id="PF16036">
    <property type="entry name" value="Chalcone_3"/>
    <property type="match status" value="1"/>
</dbReference>
<evidence type="ECO:0000256" key="1">
    <source>
        <dbReference type="SAM" id="SignalP"/>
    </source>
</evidence>
<organism evidence="3 4">
    <name type="scientific">Sutterella megalosphaeroides</name>
    <dbReference type="NCBI Taxonomy" id="2494234"/>
    <lineage>
        <taxon>Bacteria</taxon>
        <taxon>Pseudomonadati</taxon>
        <taxon>Pseudomonadota</taxon>
        <taxon>Betaproteobacteria</taxon>
        <taxon>Burkholderiales</taxon>
        <taxon>Sutterellaceae</taxon>
        <taxon>Sutterella</taxon>
    </lineage>
</organism>
<keyword evidence="4" id="KW-1185">Reference proteome</keyword>
<dbReference type="InterPro" id="IPR016088">
    <property type="entry name" value="Chalcone_isomerase_3-sand"/>
</dbReference>
<dbReference type="RefSeq" id="WP_120176784.1">
    <property type="nucleotide sequence ID" value="NZ_AP018786.1"/>
</dbReference>
<keyword evidence="1" id="KW-0732">Signal</keyword>
<accession>A0A2Z6IDE3</accession>
<reference evidence="3 4" key="1">
    <citation type="journal article" date="2018" name="Int. J. Syst. Evol. Microbiol.">
        <title>Mesosutterella multiformis gen. nov., sp. nov., a member of the family Sutterellaceae and Sutterella megalosphaeroides sp. nov., isolated from human faeces.</title>
        <authorList>
            <person name="Sakamoto M."/>
            <person name="Ikeyama N."/>
            <person name="Kunihiro T."/>
            <person name="Iino T."/>
            <person name="Yuki M."/>
            <person name="Ohkuma M."/>
        </authorList>
    </citation>
    <scope>NUCLEOTIDE SEQUENCE [LARGE SCALE GENOMIC DNA]</scope>
    <source>
        <strain evidence="3 4">6FBBBH3</strain>
    </source>
</reference>
<dbReference type="Proteomes" id="UP000271003">
    <property type="component" value="Chromosome"/>
</dbReference>
<dbReference type="KEGG" id="sutt:SUTMEG_10390"/>
<feature type="chain" id="PRO_5016330507" description="Chalcone isomerase domain-containing protein" evidence="1">
    <location>
        <begin position="22"/>
        <end position="209"/>
    </location>
</feature>
<dbReference type="InterPro" id="IPR036298">
    <property type="entry name" value="Chalcone_isomerase_sf"/>
</dbReference>
<protein>
    <recommendedName>
        <fullName evidence="2">Chalcone isomerase domain-containing protein</fullName>
    </recommendedName>
</protein>
<dbReference type="Gene3D" id="3.50.70.10">
    <property type="match status" value="1"/>
</dbReference>
<name>A0A2Z6IDE3_9BURK</name>
<dbReference type="InterPro" id="IPR016087">
    <property type="entry name" value="Chalcone_isomerase"/>
</dbReference>
<feature type="signal peptide" evidence="1">
    <location>
        <begin position="1"/>
        <end position="21"/>
    </location>
</feature>
<dbReference type="EMBL" id="AP018786">
    <property type="protein sequence ID" value="BBF23148.1"/>
    <property type="molecule type" value="Genomic_DNA"/>
</dbReference>